<evidence type="ECO:0000259" key="6">
    <source>
        <dbReference type="Pfam" id="PF02093"/>
    </source>
</evidence>
<keyword evidence="1" id="KW-0808">Transferase</keyword>
<dbReference type="Gene3D" id="2.30.30.850">
    <property type="match status" value="1"/>
</dbReference>
<keyword evidence="2" id="KW-0548">Nucleotidyltransferase</keyword>
<feature type="domain" description="Core shell protein Gag P30" evidence="6">
    <location>
        <begin position="45"/>
        <end position="125"/>
    </location>
</feature>
<keyword evidence="3" id="KW-0540">Nuclease</keyword>
<dbReference type="AlphaFoldDB" id="A0A9J7G029"/>
<evidence type="ECO:0000256" key="1">
    <source>
        <dbReference type="ARBA" id="ARBA00022679"/>
    </source>
</evidence>
<evidence type="ECO:0000256" key="2">
    <source>
        <dbReference type="ARBA" id="ARBA00022695"/>
    </source>
</evidence>
<evidence type="ECO:0000313" key="9">
    <source>
        <dbReference type="RefSeq" id="XP_027272555.2"/>
    </source>
</evidence>
<reference evidence="8" key="2">
    <citation type="journal article" date="2020" name="Biotechnol. Bioeng.">
        <title>Chromosome-scale scaffolds for the Chinese hamster reference genome assembly to facilitate the study of the CHO epigenome.</title>
        <authorList>
            <person name="Hilliard W."/>
            <person name="MacDonald M."/>
            <person name="Lee K.H."/>
        </authorList>
    </citation>
    <scope>NUCLEOTIDE SEQUENCE [LARGE SCALE GENOMIC DNA]</scope>
    <source>
        <strain evidence="8">17A/GY</strain>
    </source>
</reference>
<dbReference type="Gene3D" id="1.10.375.10">
    <property type="entry name" value="Human Immunodeficiency Virus Type 1 Capsid Protein"/>
    <property type="match status" value="1"/>
</dbReference>
<dbReference type="InterPro" id="IPR050462">
    <property type="entry name" value="Retroviral_Gag-Pol_poly"/>
</dbReference>
<gene>
    <name evidence="9" type="primary">LOC113835832</name>
</gene>
<dbReference type="KEGG" id="cge:113835832"/>
<dbReference type="SUPFAM" id="SSF47943">
    <property type="entry name" value="Retrovirus capsid protein, N-terminal core domain"/>
    <property type="match status" value="1"/>
</dbReference>
<feature type="domain" description="Murine leukemia virus integrase C-terminal" evidence="7">
    <location>
        <begin position="155"/>
        <end position="209"/>
    </location>
</feature>
<reference evidence="9" key="3">
    <citation type="submission" date="2025-08" db="UniProtKB">
        <authorList>
            <consortium name="RefSeq"/>
        </authorList>
    </citation>
    <scope>IDENTIFICATION</scope>
    <source>
        <strain evidence="9">17A/GY</strain>
        <tissue evidence="9">Liver</tissue>
    </source>
</reference>
<dbReference type="GO" id="GO:0019068">
    <property type="term" value="P:virion assembly"/>
    <property type="evidence" value="ECO:0007669"/>
    <property type="project" value="InterPro"/>
</dbReference>
<evidence type="ECO:0000256" key="4">
    <source>
        <dbReference type="ARBA" id="ARBA00022759"/>
    </source>
</evidence>
<dbReference type="Pfam" id="PF18697">
    <property type="entry name" value="MLVIN_C"/>
    <property type="match status" value="1"/>
</dbReference>
<evidence type="ECO:0000259" key="7">
    <source>
        <dbReference type="Pfam" id="PF18697"/>
    </source>
</evidence>
<sequence length="238" mass="26696">MVWSVIRHQLLTGEREDYGSWTTGASRPGGIHSHLGGLGSGPSPLDPVRLTSLIESVLTTHQPTWDDCEQILQVILTSKEKQRVLLEARKNVPGANGQPTQLPNEIDAACPLERPEWDFTTEAAHLQALQLVQREVWKPLAQAYKDQRDHPTIPHSYQIGDTVWVRRHQSKNLEPRWKGPYIVLLTTPTALKVDSIAAWIHASHVKPARPTDSATASEWTAHCTQNPLKIRLSRTPSY</sequence>
<keyword evidence="4" id="KW-0255">Endonuclease</keyword>
<dbReference type="RefSeq" id="XP_027272555.2">
    <property type="nucleotide sequence ID" value="XM_027416754.2"/>
</dbReference>
<dbReference type="GeneID" id="113835832"/>
<dbReference type="Pfam" id="PF02093">
    <property type="entry name" value="Gag_p30"/>
    <property type="match status" value="1"/>
</dbReference>
<dbReference type="GO" id="GO:0004519">
    <property type="term" value="F:endonuclease activity"/>
    <property type="evidence" value="ECO:0007669"/>
    <property type="project" value="UniProtKB-KW"/>
</dbReference>
<evidence type="ECO:0000256" key="3">
    <source>
        <dbReference type="ARBA" id="ARBA00022722"/>
    </source>
</evidence>
<dbReference type="InterPro" id="IPR040643">
    <property type="entry name" value="MLVIN_C"/>
</dbReference>
<evidence type="ECO:0000256" key="5">
    <source>
        <dbReference type="ARBA" id="ARBA00022801"/>
    </source>
</evidence>
<keyword evidence="8" id="KW-1185">Reference proteome</keyword>
<dbReference type="InterPro" id="IPR003036">
    <property type="entry name" value="Gag_P30"/>
</dbReference>
<dbReference type="PANTHER" id="PTHR33166">
    <property type="entry name" value="GAG_P30 DOMAIN-CONTAINING PROTEIN"/>
    <property type="match status" value="1"/>
</dbReference>
<dbReference type="Proteomes" id="UP001108280">
    <property type="component" value="Chromosome 5"/>
</dbReference>
<dbReference type="OrthoDB" id="9634777at2759"/>
<protein>
    <submittedName>
        <fullName evidence="9">Uncharacterized protein LOC113835832 isoform X2</fullName>
    </submittedName>
</protein>
<organism evidence="8 9">
    <name type="scientific">Cricetulus griseus</name>
    <name type="common">Chinese hamster</name>
    <name type="synonym">Cricetulus barabensis griseus</name>
    <dbReference type="NCBI Taxonomy" id="10029"/>
    <lineage>
        <taxon>Eukaryota</taxon>
        <taxon>Metazoa</taxon>
        <taxon>Chordata</taxon>
        <taxon>Craniata</taxon>
        <taxon>Vertebrata</taxon>
        <taxon>Euteleostomi</taxon>
        <taxon>Mammalia</taxon>
        <taxon>Eutheria</taxon>
        <taxon>Euarchontoglires</taxon>
        <taxon>Glires</taxon>
        <taxon>Rodentia</taxon>
        <taxon>Myomorpha</taxon>
        <taxon>Muroidea</taxon>
        <taxon>Cricetidae</taxon>
        <taxon>Cricetinae</taxon>
        <taxon>Cricetulus</taxon>
    </lineage>
</organism>
<dbReference type="InterPro" id="IPR008919">
    <property type="entry name" value="Retrov_capsid_N"/>
</dbReference>
<keyword evidence="5" id="KW-0378">Hydrolase</keyword>
<dbReference type="GO" id="GO:0016779">
    <property type="term" value="F:nucleotidyltransferase activity"/>
    <property type="evidence" value="ECO:0007669"/>
    <property type="project" value="UniProtKB-KW"/>
</dbReference>
<dbReference type="GO" id="GO:0016787">
    <property type="term" value="F:hydrolase activity"/>
    <property type="evidence" value="ECO:0007669"/>
    <property type="project" value="UniProtKB-KW"/>
</dbReference>
<proteinExistence type="predicted"/>
<name>A0A9J7G029_CRIGR</name>
<accession>A0A9J7G029</accession>
<evidence type="ECO:0000313" key="8">
    <source>
        <dbReference type="Proteomes" id="UP001108280"/>
    </source>
</evidence>
<reference evidence="8" key="1">
    <citation type="journal article" date="2018" name="Biotechnol. Bioeng.">
        <title>A reference genome of the Chinese hamster based on a hybrid assembly strategy.</title>
        <authorList>
            <person name="Rupp O."/>
            <person name="MacDonald M.L."/>
            <person name="Li S."/>
            <person name="Dhiman H."/>
            <person name="Polson S."/>
            <person name="Griep S."/>
            <person name="Heffner K."/>
            <person name="Hernandez I."/>
            <person name="Brinkrolf K."/>
            <person name="Jadhav V."/>
            <person name="Samoudi M."/>
            <person name="Hao H."/>
            <person name="Kingham B."/>
            <person name="Goesmann A."/>
            <person name="Betenbaugh M.J."/>
            <person name="Lewis N.E."/>
            <person name="Borth N."/>
            <person name="Lee K.H."/>
        </authorList>
    </citation>
    <scope>NUCLEOTIDE SEQUENCE [LARGE SCALE GENOMIC DNA]</scope>
    <source>
        <strain evidence="8">17A/GY</strain>
    </source>
</reference>